<sequence length="480" mass="53317">MLRSLVRLYLVVLIAGAIAIVFINQSFGKLFHGRVTTLERNVNNVYAFVLDDYFRQHPGAERGPALAELKKHGRNGFTLTNLADVKTELSEERWRELRDGNLVLDENATSYYLPLPDGIVVHARRSEVSNPDVEALAYGLFALAILLSVILWVHYHWRDLRKLEAAARAFGSGHLSTRAQLSRKSNIYELSQQFNEMARQIEASILHQRDMMHGISHELKTPLARLEFGLALLQSPESPDRQRERQMALRQDVRELDELVTELLTLSRLEQGEDHLVLMRVSVDELLDSVAASMANDVADRSLVLSVSTAGRIQGEPTYHVCDPKLVARALLNLIRNSTRYARQAISLRAEIGAAGALVLTVDDDGPRHSARRPRARIRTVPSARLEPRPAYRRLRARPRDRAARRAGSWRRRAAGVGGVGWSALCDDAARVAAAGFGFGSGARRCVVKDNAGHCGTPRGAIRRSASAACCCINPSKDPL</sequence>
<evidence type="ECO:0000256" key="8">
    <source>
        <dbReference type="ARBA" id="ARBA00022777"/>
    </source>
</evidence>
<dbReference type="InterPro" id="IPR003660">
    <property type="entry name" value="HAMP_dom"/>
</dbReference>
<dbReference type="AlphaFoldDB" id="A0A7Y9WBW3"/>
<keyword evidence="9" id="KW-0067">ATP-binding</keyword>
<evidence type="ECO:0000313" key="13">
    <source>
        <dbReference type="EMBL" id="NYH17565.1"/>
    </source>
</evidence>
<dbReference type="PANTHER" id="PTHR44936">
    <property type="entry name" value="SENSOR PROTEIN CREC"/>
    <property type="match status" value="1"/>
</dbReference>
<comment type="subcellular location">
    <subcellularLocation>
        <location evidence="2">Cell membrane</location>
        <topology evidence="2">Multi-pass membrane protein</topology>
    </subcellularLocation>
</comment>
<evidence type="ECO:0000256" key="6">
    <source>
        <dbReference type="ARBA" id="ARBA00022679"/>
    </source>
</evidence>
<evidence type="ECO:0000256" key="5">
    <source>
        <dbReference type="ARBA" id="ARBA00022553"/>
    </source>
</evidence>
<dbReference type="InterPro" id="IPR036097">
    <property type="entry name" value="HisK_dim/P_sf"/>
</dbReference>
<keyword evidence="4" id="KW-1003">Cell membrane</keyword>
<evidence type="ECO:0000256" key="3">
    <source>
        <dbReference type="ARBA" id="ARBA00012438"/>
    </source>
</evidence>
<accession>A0A7Y9WBW3</accession>
<feature type="domain" description="HAMP" evidence="12">
    <location>
        <begin position="154"/>
        <end position="206"/>
    </location>
</feature>
<comment type="caution">
    <text evidence="13">The sequence shown here is derived from an EMBL/GenBank/DDBJ whole genome shotgun (WGS) entry which is preliminary data.</text>
</comment>
<organism evidence="13 14">
    <name type="scientific">Paraburkholderia bryophila</name>
    <dbReference type="NCBI Taxonomy" id="420952"/>
    <lineage>
        <taxon>Bacteria</taxon>
        <taxon>Pseudomonadati</taxon>
        <taxon>Pseudomonadota</taxon>
        <taxon>Betaproteobacteria</taxon>
        <taxon>Burkholderiales</taxon>
        <taxon>Burkholderiaceae</taxon>
        <taxon>Paraburkholderia</taxon>
    </lineage>
</organism>
<evidence type="ECO:0000256" key="9">
    <source>
        <dbReference type="ARBA" id="ARBA00022840"/>
    </source>
</evidence>
<comment type="catalytic activity">
    <reaction evidence="1">
        <text>ATP + protein L-histidine = ADP + protein N-phospho-L-histidine.</text>
        <dbReference type="EC" id="2.7.13.3"/>
    </reaction>
</comment>
<dbReference type="GO" id="GO:0005886">
    <property type="term" value="C:plasma membrane"/>
    <property type="evidence" value="ECO:0007669"/>
    <property type="project" value="UniProtKB-SubCell"/>
</dbReference>
<keyword evidence="7" id="KW-0547">Nucleotide-binding</keyword>
<dbReference type="Gene3D" id="1.10.287.130">
    <property type="match status" value="1"/>
</dbReference>
<dbReference type="SUPFAM" id="SSF55874">
    <property type="entry name" value="ATPase domain of HSP90 chaperone/DNA topoisomerase II/histidine kinase"/>
    <property type="match status" value="1"/>
</dbReference>
<dbReference type="GO" id="GO:0000155">
    <property type="term" value="F:phosphorelay sensor kinase activity"/>
    <property type="evidence" value="ECO:0007669"/>
    <property type="project" value="InterPro"/>
</dbReference>
<dbReference type="EC" id="2.7.13.3" evidence="3"/>
<evidence type="ECO:0000256" key="10">
    <source>
        <dbReference type="SAM" id="Phobius"/>
    </source>
</evidence>
<dbReference type="InterPro" id="IPR003661">
    <property type="entry name" value="HisK_dim/P_dom"/>
</dbReference>
<protein>
    <recommendedName>
        <fullName evidence="3">histidine kinase</fullName>
        <ecNumber evidence="3">2.7.13.3</ecNumber>
    </recommendedName>
</protein>
<dbReference type="InterPro" id="IPR036890">
    <property type="entry name" value="HATPase_C_sf"/>
</dbReference>
<dbReference type="InterPro" id="IPR050980">
    <property type="entry name" value="2C_sensor_his_kinase"/>
</dbReference>
<keyword evidence="10" id="KW-1133">Transmembrane helix</keyword>
<name>A0A7Y9WBW3_9BURK</name>
<keyword evidence="6 13" id="KW-0808">Transferase</keyword>
<keyword evidence="10" id="KW-0812">Transmembrane</keyword>
<dbReference type="InterPro" id="IPR005467">
    <property type="entry name" value="His_kinase_dom"/>
</dbReference>
<evidence type="ECO:0000259" key="12">
    <source>
        <dbReference type="PROSITE" id="PS50885"/>
    </source>
</evidence>
<keyword evidence="10" id="KW-0472">Membrane</keyword>
<evidence type="ECO:0000259" key="11">
    <source>
        <dbReference type="PROSITE" id="PS50109"/>
    </source>
</evidence>
<dbReference type="PROSITE" id="PS50109">
    <property type="entry name" value="HIS_KIN"/>
    <property type="match status" value="1"/>
</dbReference>
<dbReference type="SMART" id="SM00388">
    <property type="entry name" value="HisKA"/>
    <property type="match status" value="1"/>
</dbReference>
<feature type="transmembrane region" description="Helical" evidence="10">
    <location>
        <begin position="6"/>
        <end position="24"/>
    </location>
</feature>
<dbReference type="Gene3D" id="6.10.340.10">
    <property type="match status" value="1"/>
</dbReference>
<evidence type="ECO:0000256" key="4">
    <source>
        <dbReference type="ARBA" id="ARBA00022475"/>
    </source>
</evidence>
<dbReference type="SUPFAM" id="SSF47384">
    <property type="entry name" value="Homodimeric domain of signal transducing histidine kinase"/>
    <property type="match status" value="1"/>
</dbReference>
<gene>
    <name evidence="13" type="ORF">GGD41_004793</name>
</gene>
<dbReference type="CDD" id="cd06225">
    <property type="entry name" value="HAMP"/>
    <property type="match status" value="1"/>
</dbReference>
<keyword evidence="5" id="KW-0597">Phosphoprotein</keyword>
<dbReference type="PROSITE" id="PS50885">
    <property type="entry name" value="HAMP"/>
    <property type="match status" value="1"/>
</dbReference>
<dbReference type="PANTHER" id="PTHR44936:SF10">
    <property type="entry name" value="SENSOR PROTEIN RSTB"/>
    <property type="match status" value="1"/>
</dbReference>
<feature type="domain" description="Histidine kinase" evidence="11">
    <location>
        <begin position="214"/>
        <end position="367"/>
    </location>
</feature>
<evidence type="ECO:0000256" key="2">
    <source>
        <dbReference type="ARBA" id="ARBA00004651"/>
    </source>
</evidence>
<dbReference type="Gene3D" id="3.30.565.10">
    <property type="entry name" value="Histidine kinase-like ATPase, C-terminal domain"/>
    <property type="match status" value="1"/>
</dbReference>
<proteinExistence type="predicted"/>
<dbReference type="EMBL" id="JACCAU010000001">
    <property type="protein sequence ID" value="NYH17565.1"/>
    <property type="molecule type" value="Genomic_DNA"/>
</dbReference>
<dbReference type="Pfam" id="PF00512">
    <property type="entry name" value="HisKA"/>
    <property type="match status" value="1"/>
</dbReference>
<dbReference type="GO" id="GO:0005524">
    <property type="term" value="F:ATP binding"/>
    <property type="evidence" value="ECO:0007669"/>
    <property type="project" value="UniProtKB-KW"/>
</dbReference>
<feature type="transmembrane region" description="Helical" evidence="10">
    <location>
        <begin position="135"/>
        <end position="155"/>
    </location>
</feature>
<reference evidence="13 14" key="1">
    <citation type="submission" date="2020-07" db="EMBL/GenBank/DDBJ databases">
        <title>Exploring microbial biodiversity for novel pathways involved in the catabolism of aromatic compounds derived from lignin.</title>
        <authorList>
            <person name="Elkins J."/>
        </authorList>
    </citation>
    <scope>NUCLEOTIDE SEQUENCE [LARGE SCALE GENOMIC DNA]</scope>
    <source>
        <strain evidence="13 14">H2C3B</strain>
    </source>
</reference>
<dbReference type="SMART" id="SM00304">
    <property type="entry name" value="HAMP"/>
    <property type="match status" value="1"/>
</dbReference>
<evidence type="ECO:0000256" key="7">
    <source>
        <dbReference type="ARBA" id="ARBA00022741"/>
    </source>
</evidence>
<keyword evidence="8 13" id="KW-0418">Kinase</keyword>
<dbReference type="Proteomes" id="UP000572540">
    <property type="component" value="Unassembled WGS sequence"/>
</dbReference>
<dbReference type="Pfam" id="PF00672">
    <property type="entry name" value="HAMP"/>
    <property type="match status" value="1"/>
</dbReference>
<dbReference type="CDD" id="cd00082">
    <property type="entry name" value="HisKA"/>
    <property type="match status" value="1"/>
</dbReference>
<evidence type="ECO:0000313" key="14">
    <source>
        <dbReference type="Proteomes" id="UP000572540"/>
    </source>
</evidence>
<evidence type="ECO:0000256" key="1">
    <source>
        <dbReference type="ARBA" id="ARBA00000085"/>
    </source>
</evidence>